<accession>A0A9D1UYN4</accession>
<keyword evidence="1" id="KW-0732">Signal</keyword>
<comment type="caution">
    <text evidence="2">The sequence shown here is derived from an EMBL/GenBank/DDBJ whole genome shotgun (WGS) entry which is preliminary data.</text>
</comment>
<feature type="signal peptide" evidence="1">
    <location>
        <begin position="1"/>
        <end position="19"/>
    </location>
</feature>
<reference evidence="2" key="1">
    <citation type="journal article" date="2021" name="PeerJ">
        <title>Extensive microbial diversity within the chicken gut microbiome revealed by metagenomics and culture.</title>
        <authorList>
            <person name="Gilroy R."/>
            <person name="Ravi A."/>
            <person name="Getino M."/>
            <person name="Pursley I."/>
            <person name="Horton D.L."/>
            <person name="Alikhan N.F."/>
            <person name="Baker D."/>
            <person name="Gharbi K."/>
            <person name="Hall N."/>
            <person name="Watson M."/>
            <person name="Adriaenssens E.M."/>
            <person name="Foster-Nyarko E."/>
            <person name="Jarju S."/>
            <person name="Secka A."/>
            <person name="Antonio M."/>
            <person name="Oren A."/>
            <person name="Chaudhuri R.R."/>
            <person name="La Ragione R."/>
            <person name="Hildebrand F."/>
            <person name="Pallen M.J."/>
        </authorList>
    </citation>
    <scope>NUCLEOTIDE SEQUENCE</scope>
    <source>
        <strain evidence="2">23274</strain>
    </source>
</reference>
<proteinExistence type="predicted"/>
<feature type="chain" id="PRO_5039051398" evidence="1">
    <location>
        <begin position="20"/>
        <end position="257"/>
    </location>
</feature>
<evidence type="ECO:0000256" key="1">
    <source>
        <dbReference type="SAM" id="SignalP"/>
    </source>
</evidence>
<dbReference type="AlphaFoldDB" id="A0A9D1UYN4"/>
<reference evidence="2" key="2">
    <citation type="submission" date="2021-04" db="EMBL/GenBank/DDBJ databases">
        <authorList>
            <person name="Gilroy R."/>
        </authorList>
    </citation>
    <scope>NUCLEOTIDE SEQUENCE</scope>
    <source>
        <strain evidence="2">23274</strain>
    </source>
</reference>
<dbReference type="EMBL" id="DXFT01000045">
    <property type="protein sequence ID" value="HIX02915.1"/>
    <property type="molecule type" value="Genomic_DNA"/>
</dbReference>
<gene>
    <name evidence="2" type="ORF">H9863_02210</name>
</gene>
<organism evidence="2 3">
    <name type="scientific">Candidatus Odoribacter faecigallinarum</name>
    <dbReference type="NCBI Taxonomy" id="2838706"/>
    <lineage>
        <taxon>Bacteria</taxon>
        <taxon>Pseudomonadati</taxon>
        <taxon>Bacteroidota</taxon>
        <taxon>Bacteroidia</taxon>
        <taxon>Bacteroidales</taxon>
        <taxon>Odoribacteraceae</taxon>
        <taxon>Odoribacter</taxon>
    </lineage>
</organism>
<evidence type="ECO:0000313" key="2">
    <source>
        <dbReference type="EMBL" id="HIX02915.1"/>
    </source>
</evidence>
<sequence length="257" mass="29945">MKKGFIFLSLLLGCMALNAQSKYPTLEKLVYDGYYNWGFIWIKAGKVEFRQTKSEKYPNANCLEAVGTSLPFWDSFFTLRDTLISHHDRMTFFPYEFSRMAHEGSYHKTFNYKFNYADSLVIGDVHRIGKFRRTDTVQLKPDTYDMLSVAWWARELDFGDYEANDLIPMRILIDSKIYDLYIRYLGVEKIKVAGQRRECYVFSPLLVEGDVFKGGEGMKIWVSKDELRLPLMVEAKILIGSVKALLVPDESEVLIRE</sequence>
<dbReference type="Proteomes" id="UP000824202">
    <property type="component" value="Unassembled WGS sequence"/>
</dbReference>
<name>A0A9D1UYN4_9BACT</name>
<dbReference type="InterPro" id="IPR021457">
    <property type="entry name" value="DUF3108"/>
</dbReference>
<evidence type="ECO:0000313" key="3">
    <source>
        <dbReference type="Proteomes" id="UP000824202"/>
    </source>
</evidence>
<dbReference type="Pfam" id="PF11306">
    <property type="entry name" value="DUF3108"/>
    <property type="match status" value="1"/>
</dbReference>
<protein>
    <submittedName>
        <fullName evidence="2">DUF3108 domain-containing protein</fullName>
    </submittedName>
</protein>